<dbReference type="InterPro" id="IPR013666">
    <property type="entry name" value="PH_pln"/>
</dbReference>
<dbReference type="PANTHER" id="PTHR31057">
    <property type="entry name" value="E3 UFM1-PROTEIN LIGASE 1"/>
    <property type="match status" value="1"/>
</dbReference>
<dbReference type="AlphaFoldDB" id="A0ABD3CY33"/>
<sequence length="270" mass="29351">MQSDFINRNCGAAASRLGINYLCYRTTVKGRFEGGQLYTPAYVARVSSMVRGAARGIAVPMNLSALWSSLQVLLQDMDGFSGVAVESSFFQSLFNGLVKEGEILGSLRAGVHWTPTVFAMAQKECVDSFFSQILRGVATLKARALKEVWNVAATIPMEKGLSIGGGGNNNNSSSNSSGSYCEELVPEENFLAACNQEMLARGTELLKRTRKGDLHWKVVSVYIHRSGNVSDVEDEEQKGCLNGYRVIGVSDPDPIPDRVIGVLDTRLSRV</sequence>
<dbReference type="EMBL" id="JAVIJP010000028">
    <property type="protein sequence ID" value="KAL3634387.1"/>
    <property type="molecule type" value="Genomic_DNA"/>
</dbReference>
<evidence type="ECO:0000259" key="3">
    <source>
        <dbReference type="Pfam" id="PF09743"/>
    </source>
</evidence>
<gene>
    <name evidence="4" type="ORF">CASFOL_021441</name>
</gene>
<dbReference type="Pfam" id="PF05703">
    <property type="entry name" value="Auxin_canalis"/>
    <property type="match status" value="1"/>
</dbReference>
<feature type="domain" description="Pleckstrin-like plant" evidence="2">
    <location>
        <begin position="204"/>
        <end position="229"/>
    </location>
</feature>
<evidence type="ECO:0000313" key="5">
    <source>
        <dbReference type="Proteomes" id="UP001632038"/>
    </source>
</evidence>
<dbReference type="InterPro" id="IPR008546">
    <property type="entry name" value="VAN3-bd-like_auxin_canal"/>
</dbReference>
<evidence type="ECO:0000259" key="1">
    <source>
        <dbReference type="Pfam" id="PF05703"/>
    </source>
</evidence>
<feature type="domain" description="E3 UFM1-protein ligase 1-like N-terminal" evidence="3">
    <location>
        <begin position="26"/>
        <end position="132"/>
    </location>
</feature>
<keyword evidence="5" id="KW-1185">Reference proteome</keyword>
<reference evidence="5" key="1">
    <citation type="journal article" date="2024" name="IScience">
        <title>Strigolactones Initiate the Formation of Haustorium-like Structures in Castilleja.</title>
        <authorList>
            <person name="Buerger M."/>
            <person name="Peterson D."/>
            <person name="Chory J."/>
        </authorList>
    </citation>
    <scope>NUCLEOTIDE SEQUENCE [LARGE SCALE GENOMIC DNA]</scope>
</reference>
<dbReference type="InterPro" id="IPR056579">
    <property type="entry name" value="Ufl1_N"/>
</dbReference>
<protein>
    <submittedName>
        <fullName evidence="4">Uncharacterized protein</fullName>
    </submittedName>
</protein>
<dbReference type="Pfam" id="PF09743">
    <property type="entry name" value="E3_UFM1_ligase"/>
    <property type="match status" value="1"/>
</dbReference>
<proteinExistence type="predicted"/>
<accession>A0ABD3CY33</accession>
<comment type="caution">
    <text evidence="4">The sequence shown here is derived from an EMBL/GenBank/DDBJ whole genome shotgun (WGS) entry which is preliminary data.</text>
</comment>
<feature type="domain" description="VAN3-binding protein-like auxin canalisation" evidence="1">
    <location>
        <begin position="134"/>
        <end position="160"/>
    </location>
</feature>
<evidence type="ECO:0000313" key="4">
    <source>
        <dbReference type="EMBL" id="KAL3634387.1"/>
    </source>
</evidence>
<dbReference type="Pfam" id="PF08458">
    <property type="entry name" value="PH_2"/>
    <property type="match status" value="1"/>
</dbReference>
<dbReference type="InterPro" id="IPR018611">
    <property type="entry name" value="Ufl1"/>
</dbReference>
<evidence type="ECO:0000259" key="2">
    <source>
        <dbReference type="Pfam" id="PF08458"/>
    </source>
</evidence>
<dbReference type="PANTHER" id="PTHR31057:SF0">
    <property type="entry name" value="E3 UFM1-PROTEIN LIGASE 1"/>
    <property type="match status" value="1"/>
</dbReference>
<name>A0ABD3CY33_9LAMI</name>
<organism evidence="4 5">
    <name type="scientific">Castilleja foliolosa</name>
    <dbReference type="NCBI Taxonomy" id="1961234"/>
    <lineage>
        <taxon>Eukaryota</taxon>
        <taxon>Viridiplantae</taxon>
        <taxon>Streptophyta</taxon>
        <taxon>Embryophyta</taxon>
        <taxon>Tracheophyta</taxon>
        <taxon>Spermatophyta</taxon>
        <taxon>Magnoliopsida</taxon>
        <taxon>eudicotyledons</taxon>
        <taxon>Gunneridae</taxon>
        <taxon>Pentapetalae</taxon>
        <taxon>asterids</taxon>
        <taxon>lamiids</taxon>
        <taxon>Lamiales</taxon>
        <taxon>Orobanchaceae</taxon>
        <taxon>Pedicularideae</taxon>
        <taxon>Castillejinae</taxon>
        <taxon>Castilleja</taxon>
    </lineage>
</organism>
<dbReference type="Proteomes" id="UP001632038">
    <property type="component" value="Unassembled WGS sequence"/>
</dbReference>